<dbReference type="GO" id="GO:0005576">
    <property type="term" value="C:extracellular region"/>
    <property type="evidence" value="ECO:0007669"/>
    <property type="project" value="TreeGrafter"/>
</dbReference>
<sequence length="235" mass="26787">MSHRRSGRSLGPPAPQQLLLLLPLLLQLSWAAAQHHQKPPGIYYATAYWLPASKSVEVKNVLDKNGDAYGFYNDSITVTGWGILEIRAGYSSQILANEIIMFLAGYLEGYLTAPHMYDHFTNLYPQLIKNPSIMDKVQRFMEKQDMWTRKNIKEQKDDPFWRHTGYVMAQLDGLYVGALKRAYIENMKPMTMSQVQFLNAVGDLLDLIPSLSPTKDGSMNVFKRWDMGHCSALIK</sequence>
<dbReference type="InterPro" id="IPR043041">
    <property type="entry name" value="PLipase_B-like_dom2"/>
</dbReference>
<keyword evidence="4 7" id="KW-0442">Lipid degradation</keyword>
<keyword evidence="9" id="KW-1185">Reference proteome</keyword>
<dbReference type="EC" id="3.1.1.-" evidence="7"/>
<comment type="function">
    <text evidence="7">Putative phospholipase.</text>
</comment>
<comment type="similarity">
    <text evidence="1 7">Belongs to the phospholipase B-like family.</text>
</comment>
<dbReference type="Pfam" id="PF04916">
    <property type="entry name" value="Phospholip_B"/>
    <property type="match status" value="1"/>
</dbReference>
<keyword evidence="3 7" id="KW-0378">Hydrolase</keyword>
<evidence type="ECO:0000256" key="6">
    <source>
        <dbReference type="ARBA" id="ARBA00023180"/>
    </source>
</evidence>
<evidence type="ECO:0000313" key="8">
    <source>
        <dbReference type="EMBL" id="KAK7833922.1"/>
    </source>
</evidence>
<keyword evidence="6" id="KW-0325">Glycoprotein</keyword>
<dbReference type="InterPro" id="IPR043040">
    <property type="entry name" value="PLipase_B-like_dom1"/>
</dbReference>
<dbReference type="Gene3D" id="1.10.439.20">
    <property type="entry name" value="Phospholipase B-like, domain 2"/>
    <property type="match status" value="1"/>
</dbReference>
<name>A0AAW0K4W1_MYOGA</name>
<evidence type="ECO:0000256" key="4">
    <source>
        <dbReference type="ARBA" id="ARBA00022963"/>
    </source>
</evidence>
<dbReference type="InterPro" id="IPR007000">
    <property type="entry name" value="PLipase_B-like"/>
</dbReference>
<feature type="chain" id="PRO_5043113049" description="Phospholipase B-like" evidence="7">
    <location>
        <begin position="34"/>
        <end position="235"/>
    </location>
</feature>
<feature type="non-terminal residue" evidence="8">
    <location>
        <position position="235"/>
    </location>
</feature>
<dbReference type="PANTHER" id="PTHR12370">
    <property type="entry name" value="PHOSPHOLIPASE B-RELATED"/>
    <property type="match status" value="1"/>
</dbReference>
<proteinExistence type="inferred from homology"/>
<keyword evidence="5 7" id="KW-0443">Lipid metabolism</keyword>
<dbReference type="Proteomes" id="UP001488838">
    <property type="component" value="Unassembled WGS sequence"/>
</dbReference>
<comment type="caution">
    <text evidence="8">The sequence shown here is derived from an EMBL/GenBank/DDBJ whole genome shotgun (WGS) entry which is preliminary data.</text>
</comment>
<dbReference type="PANTHER" id="PTHR12370:SF1">
    <property type="entry name" value="PHOSPHOLIPASE B-LIKE 1"/>
    <property type="match status" value="1"/>
</dbReference>
<evidence type="ECO:0000256" key="3">
    <source>
        <dbReference type="ARBA" id="ARBA00022801"/>
    </source>
</evidence>
<keyword evidence="2 7" id="KW-0732">Signal</keyword>
<dbReference type="GO" id="GO:0009395">
    <property type="term" value="P:phospholipid catabolic process"/>
    <property type="evidence" value="ECO:0007669"/>
    <property type="project" value="TreeGrafter"/>
</dbReference>
<dbReference type="GO" id="GO:0004620">
    <property type="term" value="F:phospholipase activity"/>
    <property type="evidence" value="ECO:0007669"/>
    <property type="project" value="InterPro"/>
</dbReference>
<evidence type="ECO:0000256" key="5">
    <source>
        <dbReference type="ARBA" id="ARBA00023098"/>
    </source>
</evidence>
<dbReference type="AlphaFoldDB" id="A0AAW0K4W1"/>
<evidence type="ECO:0000256" key="1">
    <source>
        <dbReference type="ARBA" id="ARBA00007835"/>
    </source>
</evidence>
<evidence type="ECO:0000313" key="9">
    <source>
        <dbReference type="Proteomes" id="UP001488838"/>
    </source>
</evidence>
<feature type="signal peptide" evidence="7">
    <location>
        <begin position="1"/>
        <end position="33"/>
    </location>
</feature>
<reference evidence="8 9" key="1">
    <citation type="journal article" date="2023" name="bioRxiv">
        <title>Conserved and derived expression patterns and positive selection on dental genes reveal complex evolutionary context of ever-growing rodent molars.</title>
        <authorList>
            <person name="Calamari Z.T."/>
            <person name="Song A."/>
            <person name="Cohen E."/>
            <person name="Akter M."/>
            <person name="Roy R.D."/>
            <person name="Hallikas O."/>
            <person name="Christensen M.M."/>
            <person name="Li P."/>
            <person name="Marangoni P."/>
            <person name="Jernvall J."/>
            <person name="Klein O.D."/>
        </authorList>
    </citation>
    <scope>NUCLEOTIDE SEQUENCE [LARGE SCALE GENOMIC DNA]</scope>
    <source>
        <strain evidence="8">V071</strain>
    </source>
</reference>
<dbReference type="Gene3D" id="2.10.70.60">
    <property type="entry name" value="Phospholipase B-like, domain 1"/>
    <property type="match status" value="1"/>
</dbReference>
<dbReference type="EMBL" id="JBBHLL010000005">
    <property type="protein sequence ID" value="KAK7833922.1"/>
    <property type="molecule type" value="Genomic_DNA"/>
</dbReference>
<evidence type="ECO:0000256" key="2">
    <source>
        <dbReference type="ARBA" id="ARBA00022729"/>
    </source>
</evidence>
<protein>
    <recommendedName>
        <fullName evidence="7">Phospholipase B-like</fullName>
        <ecNumber evidence="7">3.1.1.-</ecNumber>
    </recommendedName>
</protein>
<gene>
    <name evidence="8" type="ORF">U0070_004903</name>
</gene>
<accession>A0AAW0K4W1</accession>
<organism evidence="8 9">
    <name type="scientific">Myodes glareolus</name>
    <name type="common">Bank vole</name>
    <name type="synonym">Clethrionomys glareolus</name>
    <dbReference type="NCBI Taxonomy" id="447135"/>
    <lineage>
        <taxon>Eukaryota</taxon>
        <taxon>Metazoa</taxon>
        <taxon>Chordata</taxon>
        <taxon>Craniata</taxon>
        <taxon>Vertebrata</taxon>
        <taxon>Euteleostomi</taxon>
        <taxon>Mammalia</taxon>
        <taxon>Eutheria</taxon>
        <taxon>Euarchontoglires</taxon>
        <taxon>Glires</taxon>
        <taxon>Rodentia</taxon>
        <taxon>Myomorpha</taxon>
        <taxon>Muroidea</taxon>
        <taxon>Cricetidae</taxon>
        <taxon>Arvicolinae</taxon>
        <taxon>Myodes</taxon>
    </lineage>
</organism>
<evidence type="ECO:0000256" key="7">
    <source>
        <dbReference type="RuleBase" id="RU364138"/>
    </source>
</evidence>